<sequence length="242" mass="26345">MKKILATLVLASLLLTGCKDDPEPGSMMVRFSMNQNGEAVNLNETFGTDSVAALRIEALKFYISSLKLNGHGQLAAVEVVDFSEGRVDFTFNNIEAGSYSGLNFTLGLSEDQNASNPIDYATGHPLSASWGLYWSWAMKYRFVLLEGRGATDGTIDGSSSDFFIALHPGADGLSQYVNLDQGITVSEGTTVIYDVAIDVDELWDGPGGYIDLPNENQSHTTPSDYYLAEKFIENFAAAMHKR</sequence>
<name>A0A6N6RMJ4_9FLAO</name>
<dbReference type="EMBL" id="WBVO01000001">
    <property type="protein sequence ID" value="KAB2814817.1"/>
    <property type="molecule type" value="Genomic_DNA"/>
</dbReference>
<dbReference type="InterPro" id="IPR046863">
    <property type="entry name" value="MbnP-like_dom"/>
</dbReference>
<organism evidence="2 3">
    <name type="scientific">Phaeocystidibacter luteus</name>
    <dbReference type="NCBI Taxonomy" id="911197"/>
    <lineage>
        <taxon>Bacteria</taxon>
        <taxon>Pseudomonadati</taxon>
        <taxon>Bacteroidota</taxon>
        <taxon>Flavobacteriia</taxon>
        <taxon>Flavobacteriales</taxon>
        <taxon>Phaeocystidibacteraceae</taxon>
        <taxon>Phaeocystidibacter</taxon>
    </lineage>
</organism>
<dbReference type="Proteomes" id="UP000468650">
    <property type="component" value="Unassembled WGS sequence"/>
</dbReference>
<gene>
    <name evidence="2" type="ORF">F8C67_03450</name>
</gene>
<dbReference type="OrthoDB" id="1422031at2"/>
<reference evidence="2 3" key="1">
    <citation type="submission" date="2019-09" db="EMBL/GenBank/DDBJ databases">
        <title>Genomes of family Cryomorphaceae.</title>
        <authorList>
            <person name="Bowman J.P."/>
        </authorList>
    </citation>
    <scope>NUCLEOTIDE SEQUENCE [LARGE SCALE GENOMIC DNA]</scope>
    <source>
        <strain evidence="2 3">LMG 25704</strain>
    </source>
</reference>
<comment type="caution">
    <text evidence="2">The sequence shown here is derived from an EMBL/GenBank/DDBJ whole genome shotgun (WGS) entry which is preliminary data.</text>
</comment>
<evidence type="ECO:0000313" key="3">
    <source>
        <dbReference type="Proteomes" id="UP000468650"/>
    </source>
</evidence>
<dbReference type="AlphaFoldDB" id="A0A6N6RMJ4"/>
<feature type="domain" description="Copper-binding protein MbnP-like" evidence="1">
    <location>
        <begin position="26"/>
        <end position="215"/>
    </location>
</feature>
<evidence type="ECO:0000313" key="2">
    <source>
        <dbReference type="EMBL" id="KAB2814817.1"/>
    </source>
</evidence>
<keyword evidence="3" id="KW-1185">Reference proteome</keyword>
<accession>A0A6N6RMJ4</accession>
<dbReference type="PROSITE" id="PS51257">
    <property type="entry name" value="PROKAR_LIPOPROTEIN"/>
    <property type="match status" value="1"/>
</dbReference>
<evidence type="ECO:0000259" key="1">
    <source>
        <dbReference type="Pfam" id="PF20243"/>
    </source>
</evidence>
<dbReference type="RefSeq" id="WP_151666395.1">
    <property type="nucleotide sequence ID" value="NZ_WBVO01000001.1"/>
</dbReference>
<protein>
    <recommendedName>
        <fullName evidence="1">Copper-binding protein MbnP-like domain-containing protein</fullName>
    </recommendedName>
</protein>
<proteinExistence type="predicted"/>
<dbReference type="Pfam" id="PF20243">
    <property type="entry name" value="MbnP"/>
    <property type="match status" value="1"/>
</dbReference>